<accession>A0A0B7A827</accession>
<proteinExistence type="predicted"/>
<dbReference type="EMBL" id="HACG01029291">
    <property type="protein sequence ID" value="CEK76156.1"/>
    <property type="molecule type" value="Transcribed_RNA"/>
</dbReference>
<organism evidence="1">
    <name type="scientific">Arion vulgaris</name>
    <dbReference type="NCBI Taxonomy" id="1028688"/>
    <lineage>
        <taxon>Eukaryota</taxon>
        <taxon>Metazoa</taxon>
        <taxon>Spiralia</taxon>
        <taxon>Lophotrochozoa</taxon>
        <taxon>Mollusca</taxon>
        <taxon>Gastropoda</taxon>
        <taxon>Heterobranchia</taxon>
        <taxon>Euthyneura</taxon>
        <taxon>Panpulmonata</taxon>
        <taxon>Eupulmonata</taxon>
        <taxon>Stylommatophora</taxon>
        <taxon>Helicina</taxon>
        <taxon>Arionoidea</taxon>
        <taxon>Arionidae</taxon>
        <taxon>Arion</taxon>
    </lineage>
</organism>
<dbReference type="AlphaFoldDB" id="A0A0B7A827"/>
<name>A0A0B7A827_9EUPU</name>
<protein>
    <submittedName>
        <fullName evidence="1">Uncharacterized protein</fullName>
    </submittedName>
</protein>
<evidence type="ECO:0000313" key="1">
    <source>
        <dbReference type="EMBL" id="CEK76156.1"/>
    </source>
</evidence>
<sequence>MCKRDFETVNKKIEKGKQINMGDIKEIDPEVGKRRQEREENGLEVIRIRVI</sequence>
<reference evidence="1" key="1">
    <citation type="submission" date="2014-12" db="EMBL/GenBank/DDBJ databases">
        <title>Insight into the proteome of Arion vulgaris.</title>
        <authorList>
            <person name="Aradska J."/>
            <person name="Bulat T."/>
            <person name="Smidak R."/>
            <person name="Sarate P."/>
            <person name="Gangsoo J."/>
            <person name="Sialana F."/>
            <person name="Bilban M."/>
            <person name="Lubec G."/>
        </authorList>
    </citation>
    <scope>NUCLEOTIDE SEQUENCE</scope>
    <source>
        <tissue evidence="1">Skin</tissue>
    </source>
</reference>
<gene>
    <name evidence="1" type="primary">ORF98733</name>
</gene>